<dbReference type="PATRIC" id="fig|1229493.5.peg.1592"/>
<evidence type="ECO:0000313" key="1">
    <source>
        <dbReference type="EMBL" id="KIF52721.1"/>
    </source>
</evidence>
<reference evidence="1 2" key="1">
    <citation type="submission" date="2014-07" db="EMBL/GenBank/DDBJ databases">
        <title>Unique and conserved regions in Vibrio harveyi and related species in comparison with the shrimp pathogen Vibrio harveyi CAIM 1792.</title>
        <authorList>
            <person name="Espinoza-Valles I."/>
            <person name="Vora G."/>
            <person name="Leekitcharoenphon P."/>
            <person name="Ussery D."/>
            <person name="Hoj L."/>
            <person name="Gomez-Gil B."/>
        </authorList>
    </citation>
    <scope>NUCLEOTIDE SEQUENCE [LARGE SCALE GENOMIC DNA]</scope>
    <source>
        <strain evidence="2">CAIM 1854 / LMG 25443</strain>
    </source>
</reference>
<comment type="caution">
    <text evidence="1">The sequence shown here is derived from an EMBL/GenBank/DDBJ whole genome shotgun (WGS) entry which is preliminary data.</text>
</comment>
<name>A0A0C1ZHT2_9VIBR</name>
<organism evidence="1 2">
    <name type="scientific">Vibrio owensii CAIM 1854 = LMG 25443</name>
    <dbReference type="NCBI Taxonomy" id="1229493"/>
    <lineage>
        <taxon>Bacteria</taxon>
        <taxon>Pseudomonadati</taxon>
        <taxon>Pseudomonadota</taxon>
        <taxon>Gammaproteobacteria</taxon>
        <taxon>Vibrionales</taxon>
        <taxon>Vibrionaceae</taxon>
        <taxon>Vibrio</taxon>
    </lineage>
</organism>
<proteinExistence type="predicted"/>
<accession>A0A0C1ZHT2</accession>
<sequence>MASVSNSAEDKGTVTGIKLGSTNITVSGKFDGLTLDATTALDVVGPYRRPLLADETVYGENTKEEIAYVDSTGTTQMLGPGPDIYGYAAVEIDVAIAECQLRGEELASNPTPLAAYLNEGNDETSTWPLNFRYFWTSQKNTTELGGSIWQLRRCIL</sequence>
<dbReference type="AlphaFoldDB" id="A0A0C1ZHT2"/>
<dbReference type="EMBL" id="JPRD01000019">
    <property type="protein sequence ID" value="KIF52721.1"/>
    <property type="molecule type" value="Genomic_DNA"/>
</dbReference>
<dbReference type="RefSeq" id="WP_020197548.1">
    <property type="nucleotide sequence ID" value="NZ_BAOH01000126.1"/>
</dbReference>
<gene>
    <name evidence="1" type="ORF">H735_12450</name>
</gene>
<evidence type="ECO:0000313" key="2">
    <source>
        <dbReference type="Proteomes" id="UP000031586"/>
    </source>
</evidence>
<protein>
    <submittedName>
        <fullName evidence="1">Uncharacterized protein</fullName>
    </submittedName>
</protein>
<dbReference type="Proteomes" id="UP000031586">
    <property type="component" value="Unassembled WGS sequence"/>
</dbReference>